<dbReference type="EMBL" id="JAVCAP010000016">
    <property type="protein sequence ID" value="MDP8567930.1"/>
    <property type="molecule type" value="Genomic_DNA"/>
</dbReference>
<gene>
    <name evidence="2" type="ORF">Q9291_08720</name>
</gene>
<proteinExistence type="predicted"/>
<keyword evidence="3" id="KW-1185">Reference proteome</keyword>
<organism evidence="2 3">
    <name type="scientific">Methylophilus aquaticus</name>
    <dbReference type="NCBI Taxonomy" id="1971610"/>
    <lineage>
        <taxon>Bacteria</taxon>
        <taxon>Pseudomonadati</taxon>
        <taxon>Pseudomonadota</taxon>
        <taxon>Betaproteobacteria</taxon>
        <taxon>Nitrosomonadales</taxon>
        <taxon>Methylophilaceae</taxon>
        <taxon>Methylophilus</taxon>
    </lineage>
</organism>
<keyword evidence="1" id="KW-0732">Signal</keyword>
<evidence type="ECO:0000313" key="2">
    <source>
        <dbReference type="EMBL" id="MDP8567930.1"/>
    </source>
</evidence>
<comment type="caution">
    <text evidence="2">The sequence shown here is derived from an EMBL/GenBank/DDBJ whole genome shotgun (WGS) entry which is preliminary data.</text>
</comment>
<sequence>MKLFYFTITLILFLNKAFAEEISIEDSLASVPKSVETSIRAQKNFEFSNCKLKGQLINLTDSDKASDYVVTTSEACGWGASTGPIWVVAKLDGSYTALLATSAYTVAMNKNKNHGLRQVVTTSGTAGHASYTRWGFTGKNYKQLENYVFFPDDKKLCKAHQDICPFEMEH</sequence>
<reference evidence="3" key="1">
    <citation type="journal article" date="2019" name="Int. J. Syst. Evol. Microbiol.">
        <title>The Global Catalogue of Microorganisms (GCM) 10K type strain sequencing project: providing services to taxonomists for standard genome sequencing and annotation.</title>
        <authorList>
            <consortium name="The Broad Institute Genomics Platform"/>
            <consortium name="The Broad Institute Genome Sequencing Center for Infectious Disease"/>
            <person name="Wu L."/>
            <person name="Ma J."/>
        </authorList>
    </citation>
    <scope>NUCLEOTIDE SEQUENCE [LARGE SCALE GENOMIC DNA]</scope>
    <source>
        <strain evidence="3">VKM B-3159</strain>
    </source>
</reference>
<evidence type="ECO:0000313" key="3">
    <source>
        <dbReference type="Proteomes" id="UP001225906"/>
    </source>
</evidence>
<feature type="chain" id="PRO_5046670147" evidence="1">
    <location>
        <begin position="20"/>
        <end position="170"/>
    </location>
</feature>
<name>A0ABT9JTP2_9PROT</name>
<evidence type="ECO:0000256" key="1">
    <source>
        <dbReference type="SAM" id="SignalP"/>
    </source>
</evidence>
<dbReference type="RefSeq" id="WP_306389650.1">
    <property type="nucleotide sequence ID" value="NZ_JAVCAP010000016.1"/>
</dbReference>
<feature type="signal peptide" evidence="1">
    <location>
        <begin position="1"/>
        <end position="19"/>
    </location>
</feature>
<dbReference type="Proteomes" id="UP001225906">
    <property type="component" value="Unassembled WGS sequence"/>
</dbReference>
<protein>
    <submittedName>
        <fullName evidence="2">Uncharacterized protein</fullName>
    </submittedName>
</protein>
<accession>A0ABT9JTP2</accession>